<reference evidence="2" key="1">
    <citation type="submission" date="2023-03" db="EMBL/GenBank/DDBJ databases">
        <title>Massive genome expansion in bonnet fungi (Mycena s.s.) driven by repeated elements and novel gene families across ecological guilds.</title>
        <authorList>
            <consortium name="Lawrence Berkeley National Laboratory"/>
            <person name="Harder C.B."/>
            <person name="Miyauchi S."/>
            <person name="Viragh M."/>
            <person name="Kuo A."/>
            <person name="Thoen E."/>
            <person name="Andreopoulos B."/>
            <person name="Lu D."/>
            <person name="Skrede I."/>
            <person name="Drula E."/>
            <person name="Henrissat B."/>
            <person name="Morin E."/>
            <person name="Kohler A."/>
            <person name="Barry K."/>
            <person name="LaButti K."/>
            <person name="Morin E."/>
            <person name="Salamov A."/>
            <person name="Lipzen A."/>
            <person name="Mereny Z."/>
            <person name="Hegedus B."/>
            <person name="Baldrian P."/>
            <person name="Stursova M."/>
            <person name="Weitz H."/>
            <person name="Taylor A."/>
            <person name="Grigoriev I.V."/>
            <person name="Nagy L.G."/>
            <person name="Martin F."/>
            <person name="Kauserud H."/>
        </authorList>
    </citation>
    <scope>NUCLEOTIDE SEQUENCE</scope>
    <source>
        <strain evidence="2">CBHHK182m</strain>
    </source>
</reference>
<dbReference type="AlphaFoldDB" id="A0AAD7HVQ9"/>
<feature type="region of interest" description="Disordered" evidence="1">
    <location>
        <begin position="24"/>
        <end position="133"/>
    </location>
</feature>
<feature type="compositionally biased region" description="Basic and acidic residues" evidence="1">
    <location>
        <begin position="166"/>
        <end position="185"/>
    </location>
</feature>
<proteinExistence type="predicted"/>
<feature type="region of interest" description="Disordered" evidence="1">
    <location>
        <begin position="166"/>
        <end position="187"/>
    </location>
</feature>
<gene>
    <name evidence="2" type="ORF">B0H16DRAFT_1470015</name>
</gene>
<dbReference type="Proteomes" id="UP001215598">
    <property type="component" value="Unassembled WGS sequence"/>
</dbReference>
<dbReference type="EMBL" id="JARKIB010000165">
    <property type="protein sequence ID" value="KAJ7729445.1"/>
    <property type="molecule type" value="Genomic_DNA"/>
</dbReference>
<organism evidence="2 3">
    <name type="scientific">Mycena metata</name>
    <dbReference type="NCBI Taxonomy" id="1033252"/>
    <lineage>
        <taxon>Eukaryota</taxon>
        <taxon>Fungi</taxon>
        <taxon>Dikarya</taxon>
        <taxon>Basidiomycota</taxon>
        <taxon>Agaricomycotina</taxon>
        <taxon>Agaricomycetes</taxon>
        <taxon>Agaricomycetidae</taxon>
        <taxon>Agaricales</taxon>
        <taxon>Marasmiineae</taxon>
        <taxon>Mycenaceae</taxon>
        <taxon>Mycena</taxon>
    </lineage>
</organism>
<evidence type="ECO:0000256" key="1">
    <source>
        <dbReference type="SAM" id="MobiDB-lite"/>
    </source>
</evidence>
<comment type="caution">
    <text evidence="2">The sequence shown here is derived from an EMBL/GenBank/DDBJ whole genome shotgun (WGS) entry which is preliminary data.</text>
</comment>
<feature type="compositionally biased region" description="Polar residues" evidence="1">
    <location>
        <begin position="95"/>
        <end position="116"/>
    </location>
</feature>
<keyword evidence="3" id="KW-1185">Reference proteome</keyword>
<protein>
    <submittedName>
        <fullName evidence="2">Uncharacterized protein</fullName>
    </submittedName>
</protein>
<sequence length="294" mass="32604">MPLALEGPFVAPPSLPETREIGLDLRPSQHLPTSQPPVYTPSDSFLPPSTDITPAYTSFFEKLNPKPAGEPDPTDYTSFWTKKSAPKPIPKPSERTSFSQNSVPSSQRPTTTTSHPVSAANVARNDPRSFGSNSTNIDFSSFGKFTTSEDYVVELTGMAFGARPFEAGRHERGAQKRAGKSDRRPKNSLKIDWARAAELSKHSVHEVGGAELLCKQGSSDNLTTRNWRELEGIGTLMPFLPSTHQEKTLSYGSYRRLQIITLPSLEAFFQMEVEDEVHALHEYFSECSIRDKTT</sequence>
<accession>A0AAD7HVQ9</accession>
<evidence type="ECO:0000313" key="2">
    <source>
        <dbReference type="EMBL" id="KAJ7729445.1"/>
    </source>
</evidence>
<evidence type="ECO:0000313" key="3">
    <source>
        <dbReference type="Proteomes" id="UP001215598"/>
    </source>
</evidence>
<name>A0AAD7HVQ9_9AGAR</name>